<dbReference type="PANTHER" id="PTHR47967">
    <property type="entry name" value="OS07G0603500 PROTEIN-RELATED"/>
    <property type="match status" value="1"/>
</dbReference>
<accession>A0AAW1HG69</accession>
<feature type="transmembrane region" description="Helical" evidence="4">
    <location>
        <begin position="7"/>
        <end position="29"/>
    </location>
</feature>
<keyword evidence="3" id="KW-0378">Hydrolase</keyword>
<proteinExistence type="inferred from homology"/>
<evidence type="ECO:0000256" key="1">
    <source>
        <dbReference type="ARBA" id="ARBA00007447"/>
    </source>
</evidence>
<reference evidence="6" key="1">
    <citation type="submission" date="2024-03" db="EMBL/GenBank/DDBJ databases">
        <title>WGS assembly of Saponaria officinalis var. Norfolk2.</title>
        <authorList>
            <person name="Jenkins J."/>
            <person name="Shu S."/>
            <person name="Grimwood J."/>
            <person name="Barry K."/>
            <person name="Goodstein D."/>
            <person name="Schmutz J."/>
            <person name="Leebens-Mack J."/>
            <person name="Osbourn A."/>
        </authorList>
    </citation>
    <scope>NUCLEOTIDE SEQUENCE [LARGE SCALE GENOMIC DNA]</scope>
    <source>
        <strain evidence="6">JIC</strain>
    </source>
</reference>
<dbReference type="EMBL" id="JBDFQZ010000011">
    <property type="protein sequence ID" value="KAK9675686.1"/>
    <property type="molecule type" value="Genomic_DNA"/>
</dbReference>
<dbReference type="Pfam" id="PF14543">
    <property type="entry name" value="TAXi_N"/>
    <property type="match status" value="1"/>
</dbReference>
<keyword evidence="4" id="KW-0812">Transmembrane</keyword>
<evidence type="ECO:0000256" key="4">
    <source>
        <dbReference type="SAM" id="Phobius"/>
    </source>
</evidence>
<dbReference type="InterPro" id="IPR033121">
    <property type="entry name" value="PEPTIDASE_A1"/>
</dbReference>
<dbReference type="SUPFAM" id="SSF50630">
    <property type="entry name" value="Acid proteases"/>
    <property type="match status" value="1"/>
</dbReference>
<feature type="domain" description="Peptidase A1" evidence="5">
    <location>
        <begin position="98"/>
        <end position="162"/>
    </location>
</feature>
<comment type="similarity">
    <text evidence="1">Belongs to the peptidase A1 family.</text>
</comment>
<keyword evidence="7" id="KW-1185">Reference proteome</keyword>
<evidence type="ECO:0000313" key="7">
    <source>
        <dbReference type="Proteomes" id="UP001443914"/>
    </source>
</evidence>
<evidence type="ECO:0000259" key="5">
    <source>
        <dbReference type="PROSITE" id="PS51767"/>
    </source>
</evidence>
<dbReference type="InterPro" id="IPR021109">
    <property type="entry name" value="Peptidase_aspartic_dom_sf"/>
</dbReference>
<keyword evidence="2" id="KW-0645">Protease</keyword>
<comment type="caution">
    <text evidence="6">The sequence shown here is derived from an EMBL/GenBank/DDBJ whole genome shotgun (WGS) entry which is preliminary data.</text>
</comment>
<keyword evidence="4" id="KW-1133">Transmembrane helix</keyword>
<evidence type="ECO:0000313" key="6">
    <source>
        <dbReference type="EMBL" id="KAK9675686.1"/>
    </source>
</evidence>
<gene>
    <name evidence="6" type="ORF">RND81_11G023700</name>
</gene>
<organism evidence="6 7">
    <name type="scientific">Saponaria officinalis</name>
    <name type="common">Common soapwort</name>
    <name type="synonym">Lychnis saponaria</name>
    <dbReference type="NCBI Taxonomy" id="3572"/>
    <lineage>
        <taxon>Eukaryota</taxon>
        <taxon>Viridiplantae</taxon>
        <taxon>Streptophyta</taxon>
        <taxon>Embryophyta</taxon>
        <taxon>Tracheophyta</taxon>
        <taxon>Spermatophyta</taxon>
        <taxon>Magnoliopsida</taxon>
        <taxon>eudicotyledons</taxon>
        <taxon>Gunneridae</taxon>
        <taxon>Pentapetalae</taxon>
        <taxon>Caryophyllales</taxon>
        <taxon>Caryophyllaceae</taxon>
        <taxon>Caryophylleae</taxon>
        <taxon>Saponaria</taxon>
    </lineage>
</organism>
<dbReference type="Proteomes" id="UP001443914">
    <property type="component" value="Unassembled WGS sequence"/>
</dbReference>
<evidence type="ECO:0000256" key="2">
    <source>
        <dbReference type="ARBA" id="ARBA00022670"/>
    </source>
</evidence>
<dbReference type="AlphaFoldDB" id="A0AAW1HG69"/>
<name>A0AAW1HG69_SAPOF</name>
<dbReference type="GO" id="GO:0006508">
    <property type="term" value="P:proteolysis"/>
    <property type="evidence" value="ECO:0007669"/>
    <property type="project" value="UniProtKB-KW"/>
</dbReference>
<dbReference type="InterPro" id="IPR051708">
    <property type="entry name" value="Plant_Aspart_Prot_A1"/>
</dbReference>
<dbReference type="GO" id="GO:0005576">
    <property type="term" value="C:extracellular region"/>
    <property type="evidence" value="ECO:0007669"/>
    <property type="project" value="TreeGrafter"/>
</dbReference>
<evidence type="ECO:0000256" key="3">
    <source>
        <dbReference type="ARBA" id="ARBA00022801"/>
    </source>
</evidence>
<keyword evidence="4" id="KW-0472">Membrane</keyword>
<dbReference type="PROSITE" id="PS51767">
    <property type="entry name" value="PEPTIDASE_A1"/>
    <property type="match status" value="1"/>
</dbReference>
<dbReference type="PANTHER" id="PTHR47967:SF138">
    <property type="entry name" value="ASPARTIC PROTEINASE CDR1-LIKE"/>
    <property type="match status" value="1"/>
</dbReference>
<dbReference type="InterPro" id="IPR032861">
    <property type="entry name" value="TAXi_N"/>
</dbReference>
<dbReference type="GO" id="GO:0008233">
    <property type="term" value="F:peptidase activity"/>
    <property type="evidence" value="ECO:0007669"/>
    <property type="project" value="UniProtKB-KW"/>
</dbReference>
<protein>
    <recommendedName>
        <fullName evidence="5">Peptidase A1 domain-containing protein</fullName>
    </recommendedName>
</protein>
<sequence>MQVLVKYFVFIIIAFIVLSNFQFPSPIFVGARKITSNNNVVFSVELIRRNSSVTALRGGGRGRASLGSVSLHHNIAPSSELYDTSNVQTEIISDRGAYAMKFSVGTPPVEFTTILDTGSDLIWVSAPPVSVVLPKILHFSTRPNHRLIIKLHATIRFVTVTS</sequence>
<dbReference type="Gene3D" id="2.40.70.10">
    <property type="entry name" value="Acid Proteases"/>
    <property type="match status" value="1"/>
</dbReference>